<dbReference type="PROSITE" id="PS51208">
    <property type="entry name" value="AUTOTRANSPORTER"/>
    <property type="match status" value="1"/>
</dbReference>
<feature type="domain" description="Autotransporter" evidence="2">
    <location>
        <begin position="114"/>
        <end position="374"/>
    </location>
</feature>
<dbReference type="Gene3D" id="2.40.128.130">
    <property type="entry name" value="Autotransporter beta-domain"/>
    <property type="match status" value="1"/>
</dbReference>
<evidence type="ECO:0000256" key="1">
    <source>
        <dbReference type="SAM" id="SignalP"/>
    </source>
</evidence>
<organism evidence="3 4">
    <name type="scientific">Candidatus Enterousia avicola</name>
    <dbReference type="NCBI Taxonomy" id="2840787"/>
    <lineage>
        <taxon>Bacteria</taxon>
        <taxon>Pseudomonadati</taxon>
        <taxon>Pseudomonadota</taxon>
        <taxon>Alphaproteobacteria</taxon>
        <taxon>Candidatus Enterousia</taxon>
    </lineage>
</organism>
<reference evidence="3" key="1">
    <citation type="submission" date="2020-10" db="EMBL/GenBank/DDBJ databases">
        <authorList>
            <person name="Gilroy R."/>
        </authorList>
    </citation>
    <scope>NUCLEOTIDE SEQUENCE</scope>
    <source>
        <strain evidence="3">CHK136-897</strain>
    </source>
</reference>
<evidence type="ECO:0000313" key="3">
    <source>
        <dbReference type="EMBL" id="HIU65779.1"/>
    </source>
</evidence>
<keyword evidence="1" id="KW-0732">Signal</keyword>
<protein>
    <recommendedName>
        <fullName evidence="2">Autotransporter domain-containing protein</fullName>
    </recommendedName>
</protein>
<reference evidence="3" key="2">
    <citation type="journal article" date="2021" name="PeerJ">
        <title>Extensive microbial diversity within the chicken gut microbiome revealed by metagenomics and culture.</title>
        <authorList>
            <person name="Gilroy R."/>
            <person name="Ravi A."/>
            <person name="Getino M."/>
            <person name="Pursley I."/>
            <person name="Horton D.L."/>
            <person name="Alikhan N.F."/>
            <person name="Baker D."/>
            <person name="Gharbi K."/>
            <person name="Hall N."/>
            <person name="Watson M."/>
            <person name="Adriaenssens E.M."/>
            <person name="Foster-Nyarko E."/>
            <person name="Jarju S."/>
            <person name="Secka A."/>
            <person name="Antonio M."/>
            <person name="Oren A."/>
            <person name="Chaudhuri R.R."/>
            <person name="La Ragione R."/>
            <person name="Hildebrand F."/>
            <person name="Pallen M.J."/>
        </authorList>
    </citation>
    <scope>NUCLEOTIDE SEQUENCE</scope>
    <source>
        <strain evidence="3">CHK136-897</strain>
    </source>
</reference>
<proteinExistence type="predicted"/>
<dbReference type="Proteomes" id="UP000824142">
    <property type="component" value="Unassembled WGS sequence"/>
</dbReference>
<comment type="caution">
    <text evidence="3">The sequence shown here is derived from an EMBL/GenBank/DDBJ whole genome shotgun (WGS) entry which is preliminary data.</text>
</comment>
<dbReference type="InterPro" id="IPR005546">
    <property type="entry name" value="Autotransporte_beta"/>
</dbReference>
<sequence length="374" mass="41558">MKKIYLSSLLVILLFGSTNALAANFHPAYANAFATNSIIDIQHSIMMNSIQIFNGTAAAALGQRAKFVKHDAEDEKYLYGTTPMYGWPRLYGEYRDGGDSTATPTTQIGRNGGDVPEKRPEVSNLWLTWQHFDNYMKFKNYEGIDTNADLIMAGLTIAERQHKNNILSKWGVFGGFTSDNQKNDFINIDGNGGFAGLYTGYTINNINLSFAINAGTLYNNLETDYNGVEFANAWAGAALKTTYNIALTDSFTLQPSFYAGYTWISSANYASASNDSINNQNINSFELTPEIRAITHMGKGWFASFDFKYAFMLGHGGDVFFNGTQLEDLSAKDYAEYGFAIEKSIDRFNIAVNIDRRDGGLRGWAGGFNLKYIF</sequence>
<gene>
    <name evidence="3" type="ORF">IAC63_04050</name>
</gene>
<feature type="signal peptide" evidence="1">
    <location>
        <begin position="1"/>
        <end position="22"/>
    </location>
</feature>
<accession>A0A9D1SMD3</accession>
<dbReference type="AlphaFoldDB" id="A0A9D1SMD3"/>
<dbReference type="SUPFAM" id="SSF103515">
    <property type="entry name" value="Autotransporter"/>
    <property type="match status" value="1"/>
</dbReference>
<dbReference type="InterPro" id="IPR036709">
    <property type="entry name" value="Autotransporte_beta_dom_sf"/>
</dbReference>
<evidence type="ECO:0000259" key="2">
    <source>
        <dbReference type="PROSITE" id="PS51208"/>
    </source>
</evidence>
<feature type="chain" id="PRO_5038351442" description="Autotransporter domain-containing protein" evidence="1">
    <location>
        <begin position="23"/>
        <end position="374"/>
    </location>
</feature>
<name>A0A9D1SMD3_9PROT</name>
<dbReference type="EMBL" id="DVNO01000035">
    <property type="protein sequence ID" value="HIU65779.1"/>
    <property type="molecule type" value="Genomic_DNA"/>
</dbReference>
<evidence type="ECO:0000313" key="4">
    <source>
        <dbReference type="Proteomes" id="UP000824142"/>
    </source>
</evidence>